<dbReference type="OrthoDB" id="6280589at2759"/>
<evidence type="ECO:0000256" key="1">
    <source>
        <dbReference type="SAM" id="Coils"/>
    </source>
</evidence>
<feature type="coiled-coil region" evidence="1">
    <location>
        <begin position="446"/>
        <end position="494"/>
    </location>
</feature>
<name>A0A4Z2D0W4_SCHJA</name>
<reference evidence="2 3" key="1">
    <citation type="submission" date="2019-03" db="EMBL/GenBank/DDBJ databases">
        <title>An improved genome assembly of the fluke Schistosoma japonicum.</title>
        <authorList>
            <person name="Hu W."/>
            <person name="Luo F."/>
            <person name="Yin M."/>
            <person name="Mo X."/>
            <person name="Sun C."/>
            <person name="Wu Q."/>
            <person name="Zhu B."/>
            <person name="Xiang M."/>
            <person name="Wang J."/>
            <person name="Wang Y."/>
            <person name="Zhang T."/>
            <person name="Xu B."/>
            <person name="Zheng H."/>
            <person name="Feng Z."/>
        </authorList>
    </citation>
    <scope>NUCLEOTIDE SEQUENCE [LARGE SCALE GENOMIC DNA]</scope>
    <source>
        <strain evidence="2">HuSjv2</strain>
        <tissue evidence="2">Worms</tissue>
    </source>
</reference>
<feature type="coiled-coil region" evidence="1">
    <location>
        <begin position="1402"/>
        <end position="1429"/>
    </location>
</feature>
<keyword evidence="3" id="KW-1185">Reference proteome</keyword>
<feature type="non-terminal residue" evidence="2">
    <location>
        <position position="1612"/>
    </location>
</feature>
<evidence type="ECO:0000313" key="3">
    <source>
        <dbReference type="Proteomes" id="UP000311919"/>
    </source>
</evidence>
<dbReference type="STRING" id="6182.A0A4Z2D0W4"/>
<keyword evidence="1" id="KW-0175">Coiled coil</keyword>
<protein>
    <submittedName>
        <fullName evidence="2">Uncharacterized protein</fullName>
    </submittedName>
</protein>
<evidence type="ECO:0000313" key="2">
    <source>
        <dbReference type="EMBL" id="TNN09810.1"/>
    </source>
</evidence>
<organism evidence="2 3">
    <name type="scientific">Schistosoma japonicum</name>
    <name type="common">Blood fluke</name>
    <dbReference type="NCBI Taxonomy" id="6182"/>
    <lineage>
        <taxon>Eukaryota</taxon>
        <taxon>Metazoa</taxon>
        <taxon>Spiralia</taxon>
        <taxon>Lophotrochozoa</taxon>
        <taxon>Platyhelminthes</taxon>
        <taxon>Trematoda</taxon>
        <taxon>Digenea</taxon>
        <taxon>Strigeidida</taxon>
        <taxon>Schistosomatoidea</taxon>
        <taxon>Schistosomatidae</taxon>
        <taxon>Schistosoma</taxon>
    </lineage>
</organism>
<comment type="caution">
    <text evidence="2">The sequence shown here is derived from an EMBL/GenBank/DDBJ whole genome shotgun (WGS) entry which is preliminary data.</text>
</comment>
<accession>A0A4Z2D0W4</accession>
<dbReference type="EMBL" id="SKCS01000389">
    <property type="protein sequence ID" value="TNN09810.1"/>
    <property type="molecule type" value="Genomic_DNA"/>
</dbReference>
<gene>
    <name evidence="2" type="ORF">EWB00_005944</name>
</gene>
<dbReference type="Proteomes" id="UP000311919">
    <property type="component" value="Unassembled WGS sequence"/>
</dbReference>
<proteinExistence type="predicted"/>
<sequence>MSISGSKDKSFQYSNHNNLETFKPNTAGINVAQYISSKGFQPGDAVSNKEPVSESLPLRLPDISISDARVESPQNFKYHLKKLHLAVNKILENDRITKHRTPPKKHFKGNQEAYEKMLDAVRNLSSFLQRQTTSSSSDYTRISNEIQSRFPIKVRSKSTTYDNSVNRRRNLAGKLGLRFKSVGRTASLTKRPRSPLHYSVFPYSVFDRRHSPCSERLGNTEGRGIFQRKAMHKLSVTKGVSLNSNKETENVYVSQVFTHPEVACLEAELSHRDTLIKYLSEELLKMHQDNNRIFSEYELQEASLTNHLRLLRSRLTDTIYDRDQPCTITNLTTNNSLYTGYTQSLSQHVNYNITDSIVHHFATEINHKLLHSNMNSNSSTNMDKDKRLQQLLFELQELGLATQNLLTYWEMKSREINYPSVCQHFFKALLNFFIVSMKPCFVTESNKFMDSNMKELQVRAEKSEQQVTELSCEIKNYQIQLDKLNRQFTRRLEEVSIERLKHKRIGIESNPSVNSSVMPSANILRRVASSSNVENISTVDNKFIKTDEYQYMISVDTESNCRVHGDTLNLISSRTKDIRLSKPTIMPICVSSRDDSVSNLLQRLRVLLLSKESKLKGTNLHKSKLWSVHKEEYETLYRVYDIIEEFHLNKQNSESLSSLKSFGLITPQSSLSTKIYFVPEPAIIGIDKTTSTDELFPVFEVQSATTSDKDTTILTNQSTTTTMSSNHDQVKINRENSELHSYNKDKQKEITVKSSRKDKYCSKYSTKPIYFTDTYTPTCSSLTSGICKIHNYQLQVQQLSQMNDQTTSEGDLTKTTLPAKSVLRELQGKFKHFKDSCVQFVSQFQIFNRVMCDRLQLVISVFDKYKSVMSSYSFHKYTDQVKDLRTAHIEANADQVDMVMRLSEYRRNSRSLCETVCRSNSPVQDLDRPHEDSLAECCTSDELQEDLQRALNTQSFKLSAVTEKLRECESLNNALICECESLKHHLGRYTTVTDELANDMTKVKALLPFVVSHIRSLRSDYRDWCREHEERVQECLDAVATELPHASVEHVDRECETMAWSEHLKSTVMFDRFVEPYESNEVTPIEKGHDSDLINEVSRLYNTNRELSEELCKYRDLCDKQASEIMSMQRALHQAVEQSSSVRDALAVYKHEKVGVMLELESQLSISRDECSALQDQVCRPEISMKEHYSTVSTIANRDCGLHVNEVVSEGDTAMKDLLELRARLNVTDGMDAKFVREVCRSDVGTQTPDCFTEHDIVIKSGIISHPKETVNVSVDKDVEEDVLNCMVVDGWSNYSLKWMDDKQKTDTLIDLSTEFVDVGVQALNSVSLLAIDGLSTSGSLDLSIVDQSTWIPVEMTGEQLMSTTLCENASNLIGQLRTELASCYEQIARLSRSVMESDTSLMDVRRLLTLKESEMAELIEERRHLRDESSEWHETLEVGRRDLDSLCTNVTALNSEKMVLEMHAVSGASEAAMEEECVQTEMDDVFDLVSRLQLEVTRLRGERAVTLTALERSQHELGIKHAEVQDLESRIAVIKTTWSVPCKIVKETCDVIVDELAVVDDTNTVEADVSVGVSDRRLVETVEEDTVSGIVSDRMLSQTTDSCVDSVPDEE</sequence>